<name>A0ABQ8JXW4_9APHY</name>
<gene>
    <name evidence="2" type="ORF">C8Q71DRAFT_451883</name>
</gene>
<feature type="compositionally biased region" description="Polar residues" evidence="1">
    <location>
        <begin position="15"/>
        <end position="24"/>
    </location>
</feature>
<dbReference type="GeneID" id="71999358"/>
<proteinExistence type="predicted"/>
<evidence type="ECO:0000256" key="1">
    <source>
        <dbReference type="SAM" id="MobiDB-lite"/>
    </source>
</evidence>
<dbReference type="PANTHER" id="PTHR33266:SF1">
    <property type="entry name" value="F-BOX DOMAIN-CONTAINING PROTEIN"/>
    <property type="match status" value="1"/>
</dbReference>
<dbReference type="Proteomes" id="UP000814176">
    <property type="component" value="Unassembled WGS sequence"/>
</dbReference>
<evidence type="ECO:0000313" key="3">
    <source>
        <dbReference type="Proteomes" id="UP000814176"/>
    </source>
</evidence>
<accession>A0ABQ8JXW4</accession>
<evidence type="ECO:0000313" key="2">
    <source>
        <dbReference type="EMBL" id="KAH9828951.1"/>
    </source>
</evidence>
<feature type="region of interest" description="Disordered" evidence="1">
    <location>
        <begin position="1"/>
        <end position="24"/>
    </location>
</feature>
<sequence>MQQKTPEPYARYAAYTQSSGTGKSRMNDELAKKIIYIPVSLAADNSDTFPPPDVEAGDWFAFHASTRERYEHRMQAFVCSLLKNALDRLKRIEEEWQRAGYHVPAVTGTREVHERMSLLASEFRKKMGDGMEFGQHGEYRAAFYQSVIEGSRNFVPTNVQSKTKKDSPILGQNNKTVKTSAEELTMDPWKKARTDEPLVILCFDEAHMLTMSVAGEYDWTRFSELRRVLRMIVGWPIFTLFLSTVGELEQFVPLPQQETSSRLAIRELGLFAPIVLTPFDILAERISKSNWTLQRVASTHHMTHLGRPLFAAMYDAGDADFQQNIVKFAGTKLLHSKTHPSSLTAMQSLACMGVRIPIHFHPTVPPDMVKERILVGQHLRLLLYAGLGFTSMITTCASEPLLAEVAYRVLGTRRWSAGEAVMIAPSERGAQKFSPPLQAVSEHLKHSYLDLGTRGETVAAVLLLDARDRATTFPLAPNELPPGTDTGGDKTLRYDGARERRIVTVSQFLKALLAKPCHDITPLEYHHVQHAEVRLEFAFKDCFVYFNHFIKATSFEVVNQAYLRLAISRGAALICADNQAGVDIIIPCLFGTQLVSEKRHLFTAMNPYTCGIFAKDVKDPPPVLRMVFALASSGSAVTSPSRRQRTSPGRHEASAKFTAYDIWCAGAGASTFGVVQEGEQEVIDNILKTLRRPREAERMYKDDEPVSAVRAMQPLSSTDRSHFERWAEIEEGIGEECELLEADE</sequence>
<dbReference type="PANTHER" id="PTHR33266">
    <property type="entry name" value="CHROMOSOME 15, WHOLE GENOME SHOTGUN SEQUENCE"/>
    <property type="match status" value="1"/>
</dbReference>
<dbReference type="EMBL" id="JADCUA010000045">
    <property type="protein sequence ID" value="KAH9828951.1"/>
    <property type="molecule type" value="Genomic_DNA"/>
</dbReference>
<keyword evidence="3" id="KW-1185">Reference proteome</keyword>
<reference evidence="2 3" key="1">
    <citation type="journal article" date="2021" name="Environ. Microbiol.">
        <title>Gene family expansions and transcriptome signatures uncover fungal adaptations to wood decay.</title>
        <authorList>
            <person name="Hage H."/>
            <person name="Miyauchi S."/>
            <person name="Viragh M."/>
            <person name="Drula E."/>
            <person name="Min B."/>
            <person name="Chaduli D."/>
            <person name="Navarro D."/>
            <person name="Favel A."/>
            <person name="Norest M."/>
            <person name="Lesage-Meessen L."/>
            <person name="Balint B."/>
            <person name="Merenyi Z."/>
            <person name="de Eugenio L."/>
            <person name="Morin E."/>
            <person name="Martinez A.T."/>
            <person name="Baldrian P."/>
            <person name="Stursova M."/>
            <person name="Martinez M.J."/>
            <person name="Novotny C."/>
            <person name="Magnuson J.K."/>
            <person name="Spatafora J.W."/>
            <person name="Maurice S."/>
            <person name="Pangilinan J."/>
            <person name="Andreopoulos W."/>
            <person name="LaButti K."/>
            <person name="Hundley H."/>
            <person name="Na H."/>
            <person name="Kuo A."/>
            <person name="Barry K."/>
            <person name="Lipzen A."/>
            <person name="Henrissat B."/>
            <person name="Riley R."/>
            <person name="Ahrendt S."/>
            <person name="Nagy L.G."/>
            <person name="Grigoriev I.V."/>
            <person name="Martin F."/>
            <person name="Rosso M.N."/>
        </authorList>
    </citation>
    <scope>NUCLEOTIDE SEQUENCE [LARGE SCALE GENOMIC DNA]</scope>
    <source>
        <strain evidence="2 3">CIRM-BRFM 1785</strain>
    </source>
</reference>
<dbReference type="RefSeq" id="XP_047772502.1">
    <property type="nucleotide sequence ID" value="XM_047918626.1"/>
</dbReference>
<comment type="caution">
    <text evidence="2">The sequence shown here is derived from an EMBL/GenBank/DDBJ whole genome shotgun (WGS) entry which is preliminary data.</text>
</comment>
<organism evidence="2 3">
    <name type="scientific">Rhodofomes roseus</name>
    <dbReference type="NCBI Taxonomy" id="34475"/>
    <lineage>
        <taxon>Eukaryota</taxon>
        <taxon>Fungi</taxon>
        <taxon>Dikarya</taxon>
        <taxon>Basidiomycota</taxon>
        <taxon>Agaricomycotina</taxon>
        <taxon>Agaricomycetes</taxon>
        <taxon>Polyporales</taxon>
        <taxon>Rhodofomes</taxon>
    </lineage>
</organism>
<protein>
    <submittedName>
        <fullName evidence="2">Uncharacterized protein</fullName>
    </submittedName>
</protein>